<evidence type="ECO:0000256" key="6">
    <source>
        <dbReference type="ARBA" id="ARBA00022989"/>
    </source>
</evidence>
<keyword evidence="6 9" id="KW-1133">Transmembrane helix</keyword>
<dbReference type="InterPro" id="IPR001898">
    <property type="entry name" value="SLC13A/DASS"/>
</dbReference>
<evidence type="ECO:0000313" key="10">
    <source>
        <dbReference type="EMBL" id="TCN26847.1"/>
    </source>
</evidence>
<keyword evidence="7 9" id="KW-0472">Membrane</keyword>
<evidence type="ECO:0000256" key="3">
    <source>
        <dbReference type="ARBA" id="ARBA00020150"/>
    </source>
</evidence>
<feature type="transmembrane region" description="Helical" evidence="9">
    <location>
        <begin position="283"/>
        <end position="299"/>
    </location>
</feature>
<comment type="similarity">
    <text evidence="2">Belongs to the SLC13A/DASS transporter (TC 2.A.47) family. NADC subfamily.</text>
</comment>
<dbReference type="PANTHER" id="PTHR10283">
    <property type="entry name" value="SOLUTE CARRIER FAMILY 13 MEMBER"/>
    <property type="match status" value="1"/>
</dbReference>
<evidence type="ECO:0000313" key="11">
    <source>
        <dbReference type="Proteomes" id="UP000295689"/>
    </source>
</evidence>
<dbReference type="Proteomes" id="UP000295689">
    <property type="component" value="Unassembled WGS sequence"/>
</dbReference>
<dbReference type="EMBL" id="SLVV01000003">
    <property type="protein sequence ID" value="TCN26847.1"/>
    <property type="molecule type" value="Genomic_DNA"/>
</dbReference>
<dbReference type="GO" id="GO:0008514">
    <property type="term" value="F:organic anion transmembrane transporter activity"/>
    <property type="evidence" value="ECO:0007669"/>
    <property type="project" value="UniProtKB-ARBA"/>
</dbReference>
<comment type="subcellular location">
    <subcellularLocation>
        <location evidence="1">Membrane</location>
        <topology evidence="1">Multi-pass membrane protein</topology>
    </subcellularLocation>
</comment>
<feature type="transmembrane region" description="Helical" evidence="9">
    <location>
        <begin position="95"/>
        <end position="114"/>
    </location>
</feature>
<name>A0A4R2BI82_9BACI</name>
<dbReference type="AlphaFoldDB" id="A0A4R2BI82"/>
<feature type="transmembrane region" description="Helical" evidence="9">
    <location>
        <begin position="186"/>
        <end position="210"/>
    </location>
</feature>
<evidence type="ECO:0000256" key="2">
    <source>
        <dbReference type="ARBA" id="ARBA00006772"/>
    </source>
</evidence>
<feature type="transmembrane region" description="Helical" evidence="9">
    <location>
        <begin position="230"/>
        <end position="251"/>
    </location>
</feature>
<feature type="transmembrane region" description="Helical" evidence="9">
    <location>
        <begin position="458"/>
        <end position="480"/>
    </location>
</feature>
<evidence type="ECO:0000256" key="1">
    <source>
        <dbReference type="ARBA" id="ARBA00004141"/>
    </source>
</evidence>
<evidence type="ECO:0000256" key="4">
    <source>
        <dbReference type="ARBA" id="ARBA00022692"/>
    </source>
</evidence>
<evidence type="ECO:0000256" key="5">
    <source>
        <dbReference type="ARBA" id="ARBA00022847"/>
    </source>
</evidence>
<accession>A0A4R2BI82</accession>
<evidence type="ECO:0000256" key="9">
    <source>
        <dbReference type="SAM" id="Phobius"/>
    </source>
</evidence>
<feature type="transmembrane region" description="Helical" evidence="9">
    <location>
        <begin position="376"/>
        <end position="393"/>
    </location>
</feature>
<feature type="transmembrane region" description="Helical" evidence="9">
    <location>
        <begin position="141"/>
        <end position="165"/>
    </location>
</feature>
<comment type="caution">
    <text evidence="10">The sequence shown here is derived from an EMBL/GenBank/DDBJ whole genome shotgun (WGS) entry which is preliminary data.</text>
</comment>
<organism evidence="10 11">
    <name type="scientific">Mesobacillus foraminis</name>
    <dbReference type="NCBI Taxonomy" id="279826"/>
    <lineage>
        <taxon>Bacteria</taxon>
        <taxon>Bacillati</taxon>
        <taxon>Bacillota</taxon>
        <taxon>Bacilli</taxon>
        <taxon>Bacillales</taxon>
        <taxon>Bacillaceae</taxon>
        <taxon>Mesobacillus</taxon>
    </lineage>
</organism>
<keyword evidence="11" id="KW-1185">Reference proteome</keyword>
<reference evidence="10 11" key="1">
    <citation type="journal article" date="2015" name="Stand. Genomic Sci.">
        <title>Genomic Encyclopedia of Bacterial and Archaeal Type Strains, Phase III: the genomes of soil and plant-associated and newly described type strains.</title>
        <authorList>
            <person name="Whitman W.B."/>
            <person name="Woyke T."/>
            <person name="Klenk H.P."/>
            <person name="Zhou Y."/>
            <person name="Lilburn T.G."/>
            <person name="Beck B.J."/>
            <person name="De Vos P."/>
            <person name="Vandamme P."/>
            <person name="Eisen J.A."/>
            <person name="Garrity G."/>
            <person name="Hugenholtz P."/>
            <person name="Kyrpides N.C."/>
        </authorList>
    </citation>
    <scope>NUCLEOTIDE SEQUENCE [LARGE SCALE GENOMIC DNA]</scope>
    <source>
        <strain evidence="10 11">CV53</strain>
    </source>
</reference>
<keyword evidence="4 9" id="KW-0812">Transmembrane</keyword>
<keyword evidence="5" id="KW-0769">Symport</keyword>
<feature type="transmembrane region" description="Helical" evidence="9">
    <location>
        <begin position="60"/>
        <end position="88"/>
    </location>
</feature>
<dbReference type="Pfam" id="PF00939">
    <property type="entry name" value="Na_sulph_symp"/>
    <property type="match status" value="1"/>
</dbReference>
<feature type="transmembrane region" description="Helical" evidence="9">
    <location>
        <begin position="305"/>
        <end position="324"/>
    </location>
</feature>
<proteinExistence type="inferred from homology"/>
<protein>
    <recommendedName>
        <fullName evidence="3">Sodium-dependent dicarboxylate transporter SdcS</fullName>
    </recommendedName>
    <alternativeName>
        <fullName evidence="8">Na(+)/dicarboxylate symporter</fullName>
    </alternativeName>
</protein>
<dbReference type="GO" id="GO:0015293">
    <property type="term" value="F:symporter activity"/>
    <property type="evidence" value="ECO:0007669"/>
    <property type="project" value="UniProtKB-KW"/>
</dbReference>
<sequence length="490" mass="53550">MMPYSRVDRYHSQVQTKKQEHTMTVSRRQLFAAGCALAACAIFFLPEGLAYEGKIALLVFLLSMAMWIGTTLPAGYVAICALAATILLKGAEPELLYQSLSAEVVWLMIGSYVLGEGVKQSGLAGRMSAGVLRRAQNPDKLFFWTMLALQPLAFFIPSTSGRAALTLPIVKNLSVRLKEKNQKQALAVLVPSVILMTTSASLIGAGSHLIGLQLLKEATGEGISYLKWVLWGAPFALAMSMIAFAVIKGYFTKGKSQSWKAFKEPASVQADSPAPYSKNEKKALYIIGGLVILWMSESIHGFDIAFITILGAAALMAPGVEIVSWKDGVKSVSWSLILFVAAASALGTNLVRTGAVDWGSGKLFQSLELIGNFPEWLVLMVILLVGVTSHLYITSHTTRAVVMIPSLLLLSETLGMDAGTVVFLSLVGMNYCMTFPVSSKALLVYFEEEEINYQAGDLLRLSLILMPIYLFVMILFYFTYWRWTGMGLWV</sequence>
<keyword evidence="5" id="KW-0813">Transport</keyword>
<feature type="transmembrane region" description="Helical" evidence="9">
    <location>
        <begin position="336"/>
        <end position="356"/>
    </location>
</feature>
<evidence type="ECO:0000256" key="8">
    <source>
        <dbReference type="ARBA" id="ARBA00031174"/>
    </source>
</evidence>
<dbReference type="GO" id="GO:1905039">
    <property type="term" value="P:carboxylic acid transmembrane transport"/>
    <property type="evidence" value="ECO:0007669"/>
    <property type="project" value="UniProtKB-ARBA"/>
</dbReference>
<gene>
    <name evidence="10" type="ORF">EV146_103373</name>
</gene>
<evidence type="ECO:0000256" key="7">
    <source>
        <dbReference type="ARBA" id="ARBA00023136"/>
    </source>
</evidence>
<dbReference type="GO" id="GO:0005886">
    <property type="term" value="C:plasma membrane"/>
    <property type="evidence" value="ECO:0007669"/>
    <property type="project" value="TreeGrafter"/>
</dbReference>
<dbReference type="PANTHER" id="PTHR10283:SF82">
    <property type="entry name" value="SOLUTE CARRIER FAMILY 13 MEMBER 2"/>
    <property type="match status" value="1"/>
</dbReference>